<sequence length="73" mass="7769">MGTSRIVVPLSNSPAYAALSATPVFRALWSWTVRPRPALSTHSPRTLTRVPVGACRRGSLGALVQAGCDERPP</sequence>
<reference evidence="1 2" key="1">
    <citation type="submission" date="2021-02" db="EMBL/GenBank/DDBJ databases">
        <title>De Novo genome assembly of isolated myxobacteria.</title>
        <authorList>
            <person name="Stevens D.C."/>
        </authorList>
    </citation>
    <scope>NUCLEOTIDE SEQUENCE [LARGE SCALE GENOMIC DNA]</scope>
    <source>
        <strain evidence="2">SCPEA02</strain>
    </source>
</reference>
<dbReference type="EMBL" id="CP071090">
    <property type="protein sequence ID" value="QSQ19283.1"/>
    <property type="molecule type" value="Genomic_DNA"/>
</dbReference>
<dbReference type="RefSeq" id="WP_206720870.1">
    <property type="nucleotide sequence ID" value="NZ_CP071090.1"/>
</dbReference>
<organism evidence="1 2">
    <name type="scientific">Pyxidicoccus parkwayensis</name>
    <dbReference type="NCBI Taxonomy" id="2813578"/>
    <lineage>
        <taxon>Bacteria</taxon>
        <taxon>Pseudomonadati</taxon>
        <taxon>Myxococcota</taxon>
        <taxon>Myxococcia</taxon>
        <taxon>Myxococcales</taxon>
        <taxon>Cystobacterineae</taxon>
        <taxon>Myxococcaceae</taxon>
        <taxon>Pyxidicoccus</taxon>
    </lineage>
</organism>
<proteinExistence type="predicted"/>
<name>A0ABX7NT17_9BACT</name>
<gene>
    <name evidence="1" type="ORF">JY651_28550</name>
</gene>
<evidence type="ECO:0000313" key="1">
    <source>
        <dbReference type="EMBL" id="QSQ19283.1"/>
    </source>
</evidence>
<evidence type="ECO:0000313" key="2">
    <source>
        <dbReference type="Proteomes" id="UP000662747"/>
    </source>
</evidence>
<dbReference type="Proteomes" id="UP000662747">
    <property type="component" value="Chromosome"/>
</dbReference>
<keyword evidence="2" id="KW-1185">Reference proteome</keyword>
<protein>
    <submittedName>
        <fullName evidence="1">Uncharacterized protein</fullName>
    </submittedName>
</protein>
<accession>A0ABX7NT17</accession>